<dbReference type="RefSeq" id="WP_183547890.1">
    <property type="nucleotide sequence ID" value="NZ_BMQT01000005.1"/>
</dbReference>
<name>A0A7W5F9U9_9ACTN</name>
<dbReference type="EMBL" id="JACHXG010000007">
    <property type="protein sequence ID" value="MBB3090684.1"/>
    <property type="molecule type" value="Genomic_DNA"/>
</dbReference>
<dbReference type="InterPro" id="IPR052336">
    <property type="entry name" value="MlaD_Phospholipid_Transporter"/>
</dbReference>
<comment type="caution">
    <text evidence="3">The sequence shown here is derived from an EMBL/GenBank/DDBJ whole genome shotgun (WGS) entry which is preliminary data.</text>
</comment>
<evidence type="ECO:0000313" key="4">
    <source>
        <dbReference type="Proteomes" id="UP000577707"/>
    </source>
</evidence>
<evidence type="ECO:0000259" key="2">
    <source>
        <dbReference type="Pfam" id="PF11887"/>
    </source>
</evidence>
<feature type="domain" description="Mammalian cell entry C-terminal" evidence="2">
    <location>
        <begin position="123"/>
        <end position="325"/>
    </location>
</feature>
<dbReference type="NCBIfam" id="TIGR00996">
    <property type="entry name" value="Mtu_fam_mce"/>
    <property type="match status" value="1"/>
</dbReference>
<dbReference type="InterPro" id="IPR003399">
    <property type="entry name" value="Mce/MlaD"/>
</dbReference>
<dbReference type="InterPro" id="IPR024516">
    <property type="entry name" value="Mce_C"/>
</dbReference>
<organism evidence="3 4">
    <name type="scientific">Nocardioides albus</name>
    <dbReference type="NCBI Taxonomy" id="1841"/>
    <lineage>
        <taxon>Bacteria</taxon>
        <taxon>Bacillati</taxon>
        <taxon>Actinomycetota</taxon>
        <taxon>Actinomycetes</taxon>
        <taxon>Propionibacteriales</taxon>
        <taxon>Nocardioidaceae</taxon>
        <taxon>Nocardioides</taxon>
    </lineage>
</organism>
<dbReference type="InterPro" id="IPR005693">
    <property type="entry name" value="Mce"/>
</dbReference>
<evidence type="ECO:0000259" key="1">
    <source>
        <dbReference type="Pfam" id="PF02470"/>
    </source>
</evidence>
<dbReference type="PANTHER" id="PTHR33371">
    <property type="entry name" value="INTERMEMBRANE PHOSPHOLIPID TRANSPORT SYSTEM BINDING PROTEIN MLAD-RELATED"/>
    <property type="match status" value="1"/>
</dbReference>
<keyword evidence="4" id="KW-1185">Reference proteome</keyword>
<gene>
    <name evidence="3" type="ORF">FHS12_003642</name>
</gene>
<proteinExistence type="predicted"/>
<dbReference type="PANTHER" id="PTHR33371:SF17">
    <property type="entry name" value="MCE-FAMILY PROTEIN MCE1B"/>
    <property type="match status" value="1"/>
</dbReference>
<dbReference type="GO" id="GO:0005576">
    <property type="term" value="C:extracellular region"/>
    <property type="evidence" value="ECO:0007669"/>
    <property type="project" value="TreeGrafter"/>
</dbReference>
<dbReference type="Pfam" id="PF02470">
    <property type="entry name" value="MlaD"/>
    <property type="match status" value="1"/>
</dbReference>
<dbReference type="Pfam" id="PF11887">
    <property type="entry name" value="Mce4_CUP1"/>
    <property type="match status" value="1"/>
</dbReference>
<dbReference type="AlphaFoldDB" id="A0A7W5F9U9"/>
<dbReference type="GO" id="GO:0051701">
    <property type="term" value="P:biological process involved in interaction with host"/>
    <property type="evidence" value="ECO:0007669"/>
    <property type="project" value="TreeGrafter"/>
</dbReference>
<accession>A0A7W5F9U9</accession>
<dbReference type="Proteomes" id="UP000577707">
    <property type="component" value="Unassembled WGS sequence"/>
</dbReference>
<evidence type="ECO:0000313" key="3">
    <source>
        <dbReference type="EMBL" id="MBB3090684.1"/>
    </source>
</evidence>
<feature type="domain" description="Mce/MlaD" evidence="1">
    <location>
        <begin position="42"/>
        <end position="118"/>
    </location>
</feature>
<sequence length="343" mass="36510">MRSGNGGSVAVTLTKSVVFALVTVLAMTALATTISNGSSSSGRTFTALFTDVTSLNKGDDVRMAGVKIGTVQSIGLRHNDTAEVVFTATESAPMVEGTRAELRFRNLIGQRYIALEPGAPGGDPLRKGYTFSLDETRPALDLTMLFNGFQPLFKFLDPEDVNNLSAQIIAVFQGEGATVESLLSSTASLTSTLADRDQVIGDLITNLNSVLEVVSERTGMLDTTLVTLQRLVSGLAADRKTLGSTIEGMGELSESVTGLLEEGRKPLRDSIDSLGELSGNLAENDEALTKFLTTMPQKTDEIGRMASYGGWLNFYICSIDGRIPKPEGYYGDLGVDSPAGRCQ</sequence>
<reference evidence="3 4" key="1">
    <citation type="submission" date="2020-08" db="EMBL/GenBank/DDBJ databases">
        <title>Genomic Encyclopedia of Type Strains, Phase III (KMG-III): the genomes of soil and plant-associated and newly described type strains.</title>
        <authorList>
            <person name="Whitman W."/>
        </authorList>
    </citation>
    <scope>NUCLEOTIDE SEQUENCE [LARGE SCALE GENOMIC DNA]</scope>
    <source>
        <strain evidence="3 4">CECT 3302</strain>
    </source>
</reference>
<protein>
    <submittedName>
        <fullName evidence="3">Phospholipid/cholesterol/gamma-HCH transport system substrate-binding protein</fullName>
    </submittedName>
</protein>